<evidence type="ECO:0000313" key="2">
    <source>
        <dbReference type="EMBL" id="TBT97756.1"/>
    </source>
</evidence>
<dbReference type="Proteomes" id="UP000293045">
    <property type="component" value="Unassembled WGS sequence"/>
</dbReference>
<feature type="region of interest" description="Disordered" evidence="1">
    <location>
        <begin position="202"/>
        <end position="236"/>
    </location>
</feature>
<proteinExistence type="predicted"/>
<dbReference type="EMBL" id="PIXR01002770">
    <property type="protein sequence ID" value="TBT97756.1"/>
    <property type="molecule type" value="Genomic_DNA"/>
</dbReference>
<evidence type="ECO:0008006" key="4">
    <source>
        <dbReference type="Google" id="ProtNLM"/>
    </source>
</evidence>
<accession>A0A4Q9KSU2</accession>
<dbReference type="AlphaFoldDB" id="A0A4Q9KSU2"/>
<dbReference type="VEuPathDB" id="MicrosporidiaDB:CWI36_2370p0010"/>
<gene>
    <name evidence="2" type="ORF">CWI39_2770p0010</name>
</gene>
<protein>
    <recommendedName>
        <fullName evidence="4">Ricin B lectin domain-containing protein</fullName>
    </recommendedName>
</protein>
<sequence length="236" mass="27712">MNVCFICIKSFINSLFNVSDKISIKMLTLKKFNCMKKFVIQRNKIRTLLFLFLAVLSYSLLEGRHRILLENNRNLVLTAENSIVRLKNDKELFINQNLADIINFKESSVIDRVKIVLNNKYLCKKENDPGIVLCDGDTHFSDWEIIMTLKGYRFMLNTNRPLCLTKTNYDSRRTTEGYYLNALECKNEIDLSEYFQIERLSEEPSNDHRNDSSGNYNNHGSGDPRYRSNYETCTRR</sequence>
<reference evidence="2 3" key="1">
    <citation type="submission" date="2017-12" db="EMBL/GenBank/DDBJ databases">
        <authorList>
            <person name="Pombert J.-F."/>
            <person name="Haag K.L."/>
            <person name="Ebert D."/>
        </authorList>
    </citation>
    <scope>NUCLEOTIDE SEQUENCE [LARGE SCALE GENOMIC DNA]</scope>
    <source>
        <strain evidence="2">IL-BN-2</strain>
    </source>
</reference>
<evidence type="ECO:0000313" key="3">
    <source>
        <dbReference type="Proteomes" id="UP000293045"/>
    </source>
</evidence>
<comment type="caution">
    <text evidence="2">The sequence shown here is derived from an EMBL/GenBank/DDBJ whole genome shotgun (WGS) entry which is preliminary data.</text>
</comment>
<organism evidence="2 3">
    <name type="scientific">Hamiltosporidium magnivora</name>
    <dbReference type="NCBI Taxonomy" id="148818"/>
    <lineage>
        <taxon>Eukaryota</taxon>
        <taxon>Fungi</taxon>
        <taxon>Fungi incertae sedis</taxon>
        <taxon>Microsporidia</taxon>
        <taxon>Dubosqiidae</taxon>
        <taxon>Hamiltosporidium</taxon>
    </lineage>
</organism>
<feature type="compositionally biased region" description="Basic and acidic residues" evidence="1">
    <location>
        <begin position="202"/>
        <end position="211"/>
    </location>
</feature>
<name>A0A4Q9KSU2_9MICR</name>
<evidence type="ECO:0000256" key="1">
    <source>
        <dbReference type="SAM" id="MobiDB-lite"/>
    </source>
</evidence>
<dbReference type="VEuPathDB" id="MicrosporidiaDB:CWI39_2770p0010"/>
<feature type="compositionally biased region" description="Basic and acidic residues" evidence="1">
    <location>
        <begin position="222"/>
        <end position="236"/>
    </location>
</feature>